<evidence type="ECO:0000256" key="1">
    <source>
        <dbReference type="SAM" id="MobiDB-lite"/>
    </source>
</evidence>
<accession>A0ABT0V3K5</accession>
<keyword evidence="4" id="KW-1185">Reference proteome</keyword>
<sequence>MSHFSATDDDVTYPEAGRHEQGGTPMLPPLVGEMTGRPERGKRRARDPDRALHCTERASPPTPQNRFALLLDLLYFFVLRISGRKTGSHFGWICSKFRATASKGIIRVSNVVEFRKPQKPKEPKKVPPGLRKVLIVAGVIAVFVLVWAWFNFFGG</sequence>
<feature type="compositionally biased region" description="Basic and acidic residues" evidence="1">
    <location>
        <begin position="46"/>
        <end position="56"/>
    </location>
</feature>
<organism evidence="3 4">
    <name type="scientific">Ciceribacter sichuanensis</name>
    <dbReference type="NCBI Taxonomy" id="2949647"/>
    <lineage>
        <taxon>Bacteria</taxon>
        <taxon>Pseudomonadati</taxon>
        <taxon>Pseudomonadota</taxon>
        <taxon>Alphaproteobacteria</taxon>
        <taxon>Hyphomicrobiales</taxon>
        <taxon>Rhizobiaceae</taxon>
        <taxon>Ciceribacter</taxon>
    </lineage>
</organism>
<keyword evidence="2" id="KW-0472">Membrane</keyword>
<keyword evidence="2" id="KW-1133">Transmembrane helix</keyword>
<protein>
    <recommendedName>
        <fullName evidence="5">Transmembrane protein</fullName>
    </recommendedName>
</protein>
<evidence type="ECO:0000313" key="4">
    <source>
        <dbReference type="Proteomes" id="UP001155079"/>
    </source>
</evidence>
<reference evidence="3 4" key="1">
    <citation type="submission" date="2022-06" db="EMBL/GenBank/DDBJ databases">
        <authorList>
            <person name="Sun Q."/>
        </authorList>
    </citation>
    <scope>NUCLEOTIDE SEQUENCE [LARGE SCALE GENOMIC DNA]</scope>
    <source>
        <strain evidence="3 4">S153</strain>
    </source>
</reference>
<proteinExistence type="predicted"/>
<evidence type="ECO:0000256" key="2">
    <source>
        <dbReference type="SAM" id="Phobius"/>
    </source>
</evidence>
<dbReference type="EMBL" id="JAMQAY010000001">
    <property type="protein sequence ID" value="MCM2400470.1"/>
    <property type="molecule type" value="Genomic_DNA"/>
</dbReference>
<evidence type="ECO:0000313" key="3">
    <source>
        <dbReference type="EMBL" id="MCM2400470.1"/>
    </source>
</evidence>
<dbReference type="Proteomes" id="UP001155079">
    <property type="component" value="Unassembled WGS sequence"/>
</dbReference>
<name>A0ABT0V3K5_9HYPH</name>
<gene>
    <name evidence="3" type="ORF">NBH20_04845</name>
</gene>
<keyword evidence="2" id="KW-0812">Transmembrane</keyword>
<evidence type="ECO:0008006" key="5">
    <source>
        <dbReference type="Google" id="ProtNLM"/>
    </source>
</evidence>
<comment type="caution">
    <text evidence="3">The sequence shown here is derived from an EMBL/GenBank/DDBJ whole genome shotgun (WGS) entry which is preliminary data.</text>
</comment>
<feature type="region of interest" description="Disordered" evidence="1">
    <location>
        <begin position="1"/>
        <end position="63"/>
    </location>
</feature>
<feature type="transmembrane region" description="Helical" evidence="2">
    <location>
        <begin position="133"/>
        <end position="150"/>
    </location>
</feature>